<organism evidence="1 2">
    <name type="scientific">Melghirimyces profundicolus</name>
    <dbReference type="NCBI Taxonomy" id="1242148"/>
    <lineage>
        <taxon>Bacteria</taxon>
        <taxon>Bacillati</taxon>
        <taxon>Bacillota</taxon>
        <taxon>Bacilli</taxon>
        <taxon>Bacillales</taxon>
        <taxon>Thermoactinomycetaceae</taxon>
        <taxon>Melghirimyces</taxon>
    </lineage>
</organism>
<accession>A0A2T6BTU3</accession>
<evidence type="ECO:0000313" key="2">
    <source>
        <dbReference type="Proteomes" id="UP000244240"/>
    </source>
</evidence>
<dbReference type="EMBL" id="QBKR01000012">
    <property type="protein sequence ID" value="PTX59397.1"/>
    <property type="molecule type" value="Genomic_DNA"/>
</dbReference>
<protein>
    <submittedName>
        <fullName evidence="1">Uncharacterized protein</fullName>
    </submittedName>
</protein>
<comment type="caution">
    <text evidence="1">The sequence shown here is derived from an EMBL/GenBank/DDBJ whole genome shotgun (WGS) entry which is preliminary data.</text>
</comment>
<keyword evidence="2" id="KW-1185">Reference proteome</keyword>
<dbReference type="AlphaFoldDB" id="A0A2T6BTU3"/>
<reference evidence="1 2" key="1">
    <citation type="submission" date="2018-04" db="EMBL/GenBank/DDBJ databases">
        <title>Genomic Encyclopedia of Archaeal and Bacterial Type Strains, Phase II (KMG-II): from individual species to whole genera.</title>
        <authorList>
            <person name="Goeker M."/>
        </authorList>
    </citation>
    <scope>NUCLEOTIDE SEQUENCE [LARGE SCALE GENOMIC DNA]</scope>
    <source>
        <strain evidence="1 2">DSM 45787</strain>
    </source>
</reference>
<gene>
    <name evidence="1" type="ORF">C8P63_11293</name>
</gene>
<evidence type="ECO:0000313" key="1">
    <source>
        <dbReference type="EMBL" id="PTX59397.1"/>
    </source>
</evidence>
<dbReference type="RefSeq" id="WP_170109595.1">
    <property type="nucleotide sequence ID" value="NZ_QBKR01000012.1"/>
</dbReference>
<proteinExistence type="predicted"/>
<name>A0A2T6BTU3_9BACL</name>
<dbReference type="Proteomes" id="UP000244240">
    <property type="component" value="Unassembled WGS sequence"/>
</dbReference>
<sequence length="57" mass="6869">MEYHQIFIELDVKEKSLSEGLEAVIRQVEKKKEAEYTFIQQVIPHDERNFTVVVNYR</sequence>